<gene>
    <name evidence="11" type="primary">LOC124294670</name>
</gene>
<keyword evidence="8" id="KW-0807">Transducer</keyword>
<keyword evidence="5 9" id="KW-1133">Transmembrane helix</keyword>
<evidence type="ECO:0000256" key="8">
    <source>
        <dbReference type="ARBA" id="ARBA00023224"/>
    </source>
</evidence>
<evidence type="ECO:0000256" key="7">
    <source>
        <dbReference type="ARBA" id="ARBA00023170"/>
    </source>
</evidence>
<keyword evidence="4" id="KW-0552">Olfaction</keyword>
<dbReference type="PANTHER" id="PTHR21137">
    <property type="entry name" value="ODORANT RECEPTOR"/>
    <property type="match status" value="1"/>
</dbReference>
<keyword evidence="7" id="KW-0675">Receptor</keyword>
<evidence type="ECO:0000256" key="5">
    <source>
        <dbReference type="ARBA" id="ARBA00022989"/>
    </source>
</evidence>
<organism evidence="10 11">
    <name type="scientific">Neodiprion lecontei</name>
    <name type="common">Redheaded pine sawfly</name>
    <dbReference type="NCBI Taxonomy" id="441921"/>
    <lineage>
        <taxon>Eukaryota</taxon>
        <taxon>Metazoa</taxon>
        <taxon>Ecdysozoa</taxon>
        <taxon>Arthropoda</taxon>
        <taxon>Hexapoda</taxon>
        <taxon>Insecta</taxon>
        <taxon>Pterygota</taxon>
        <taxon>Neoptera</taxon>
        <taxon>Endopterygota</taxon>
        <taxon>Hymenoptera</taxon>
        <taxon>Tenthredinoidea</taxon>
        <taxon>Diprionidae</taxon>
        <taxon>Diprioninae</taxon>
        <taxon>Neodiprion</taxon>
    </lineage>
</organism>
<dbReference type="RefSeq" id="XP_046596996.1">
    <property type="nucleotide sequence ID" value="XM_046741040.1"/>
</dbReference>
<dbReference type="InterPro" id="IPR004117">
    <property type="entry name" value="7tm6_olfct_rcpt"/>
</dbReference>
<name>A0ABM3G9P8_NEOLC</name>
<feature type="transmembrane region" description="Helical" evidence="9">
    <location>
        <begin position="49"/>
        <end position="72"/>
    </location>
</feature>
<evidence type="ECO:0000256" key="4">
    <source>
        <dbReference type="ARBA" id="ARBA00022725"/>
    </source>
</evidence>
<evidence type="ECO:0000256" key="2">
    <source>
        <dbReference type="ARBA" id="ARBA00022606"/>
    </source>
</evidence>
<evidence type="ECO:0000313" key="10">
    <source>
        <dbReference type="Proteomes" id="UP000829291"/>
    </source>
</evidence>
<evidence type="ECO:0000256" key="1">
    <source>
        <dbReference type="ARBA" id="ARBA00004141"/>
    </source>
</evidence>
<dbReference type="Proteomes" id="UP000829291">
    <property type="component" value="Chromosome 5"/>
</dbReference>
<keyword evidence="3 9" id="KW-0812">Transmembrane</keyword>
<dbReference type="PANTHER" id="PTHR21137:SF26">
    <property type="entry name" value="ODORANT RECEPTOR 10A-RELATED"/>
    <property type="match status" value="1"/>
</dbReference>
<dbReference type="GeneID" id="124294670"/>
<evidence type="ECO:0000256" key="9">
    <source>
        <dbReference type="SAM" id="Phobius"/>
    </source>
</evidence>
<comment type="subcellular location">
    <subcellularLocation>
        <location evidence="1">Membrane</location>
        <topology evidence="1">Multi-pass membrane protein</topology>
    </subcellularLocation>
</comment>
<proteinExistence type="predicted"/>
<keyword evidence="6 9" id="KW-0472">Membrane</keyword>
<protein>
    <submittedName>
        <fullName evidence="11">Uncharacterized protein LOC124294670</fullName>
    </submittedName>
</protein>
<keyword evidence="2" id="KW-0716">Sensory transduction</keyword>
<reference evidence="11" key="1">
    <citation type="submission" date="2025-08" db="UniProtKB">
        <authorList>
            <consortium name="RefSeq"/>
        </authorList>
    </citation>
    <scope>IDENTIFICATION</scope>
    <source>
        <tissue evidence="11">Thorax and Abdomen</tissue>
    </source>
</reference>
<dbReference type="Pfam" id="PF02949">
    <property type="entry name" value="7tm_6"/>
    <property type="match status" value="1"/>
</dbReference>
<feature type="transmembrane region" description="Helical" evidence="9">
    <location>
        <begin position="20"/>
        <end position="37"/>
    </location>
</feature>
<sequence>MEETEIEKFYDKYTNINKRLLRAVGLWPQFAILYIQVEGKVDSIWRRALTIFYIFVLLSLTLTQFYHIYLIWGNFFDCLEILCNTTTSLLIVHKAVVFFFKQHIILDFEAQGRKMWITEFRDPDNTDAMISAAKVAHKLTYIFLSIVIFTIANFFFAPAVSIFYQWKSGKAPTEFVYVLPYLVKLPLDLTDSVQHAIAYVPVTICSVSLIFYISGIDAFYCLAIQHLVLHLQLLQRALIKLRLRSLDKKDKTKLALDYLRLCVEKHQAIIK</sequence>
<evidence type="ECO:0000256" key="3">
    <source>
        <dbReference type="ARBA" id="ARBA00022692"/>
    </source>
</evidence>
<evidence type="ECO:0000313" key="11">
    <source>
        <dbReference type="RefSeq" id="XP_046596996.1"/>
    </source>
</evidence>
<feature type="transmembrane region" description="Helical" evidence="9">
    <location>
        <begin position="139"/>
        <end position="164"/>
    </location>
</feature>
<accession>A0ABM3G9P8</accession>
<keyword evidence="10" id="KW-1185">Reference proteome</keyword>
<evidence type="ECO:0000256" key="6">
    <source>
        <dbReference type="ARBA" id="ARBA00023136"/>
    </source>
</evidence>